<keyword evidence="6" id="KW-1185">Reference proteome</keyword>
<dbReference type="PANTHER" id="PTHR43712">
    <property type="entry name" value="PUTATIVE (AFU_ORTHOLOGUE AFUA_4G14580)-RELATED"/>
    <property type="match status" value="1"/>
</dbReference>
<dbReference type="Proteomes" id="UP001358417">
    <property type="component" value="Unassembled WGS sequence"/>
</dbReference>
<comment type="caution">
    <text evidence="5">The sequence shown here is derived from an EMBL/GenBank/DDBJ whole genome shotgun (WGS) entry which is preliminary data.</text>
</comment>
<evidence type="ECO:0000256" key="3">
    <source>
        <dbReference type="ARBA" id="ARBA00022691"/>
    </source>
</evidence>
<sequence length="263" mass="29685">MCFEAMIPTSQGLPEFLAQTDYQVPHDDQKGLIQYGLRTDKSFFGVLQENQRLGAAFNRFTTVYAQQRPRWVDFYPCEERLLYGMNASTGPLLVDVGGGLSGEIRAFHTKYPMAPGRLILEDLPNTISQVVATDPPLPAAVEPVEQDLLTPQPLEYQHARAYFRLLILHDWPEDKCRAILSHLRNAMKLGYSEILINKNVLPGTAAPWQQTSLVWTMMAMLASQERTRSQWSQMLMAVGLKIVDIYSIDPTSESLIEATLPDK</sequence>
<accession>A0AAV9NSK4</accession>
<name>A0AAV9NSK4_9EURO</name>
<dbReference type="GeneID" id="89969168"/>
<keyword evidence="1" id="KW-0489">Methyltransferase</keyword>
<dbReference type="InterPro" id="IPR029063">
    <property type="entry name" value="SAM-dependent_MTases_sf"/>
</dbReference>
<evidence type="ECO:0000256" key="2">
    <source>
        <dbReference type="ARBA" id="ARBA00022679"/>
    </source>
</evidence>
<gene>
    <name evidence="5" type="ORF">LTR84_000946</name>
</gene>
<dbReference type="PANTHER" id="PTHR43712:SF17">
    <property type="entry name" value="O-METHYLTRANSFERASE"/>
    <property type="match status" value="1"/>
</dbReference>
<dbReference type="AlphaFoldDB" id="A0AAV9NSK4"/>
<dbReference type="EMBL" id="JAVRRD010000001">
    <property type="protein sequence ID" value="KAK5065110.1"/>
    <property type="molecule type" value="Genomic_DNA"/>
</dbReference>
<evidence type="ECO:0000259" key="4">
    <source>
        <dbReference type="Pfam" id="PF00891"/>
    </source>
</evidence>
<dbReference type="InterPro" id="IPR016461">
    <property type="entry name" value="COMT-like"/>
</dbReference>
<dbReference type="GO" id="GO:0032259">
    <property type="term" value="P:methylation"/>
    <property type="evidence" value="ECO:0007669"/>
    <property type="project" value="UniProtKB-KW"/>
</dbReference>
<proteinExistence type="predicted"/>
<evidence type="ECO:0000313" key="5">
    <source>
        <dbReference type="EMBL" id="KAK5065110.1"/>
    </source>
</evidence>
<dbReference type="PROSITE" id="PS51683">
    <property type="entry name" value="SAM_OMT_II"/>
    <property type="match status" value="1"/>
</dbReference>
<protein>
    <recommendedName>
        <fullName evidence="4">O-methyltransferase C-terminal domain-containing protein</fullName>
    </recommendedName>
</protein>
<evidence type="ECO:0000313" key="6">
    <source>
        <dbReference type="Proteomes" id="UP001358417"/>
    </source>
</evidence>
<dbReference type="GO" id="GO:0008171">
    <property type="term" value="F:O-methyltransferase activity"/>
    <property type="evidence" value="ECO:0007669"/>
    <property type="project" value="InterPro"/>
</dbReference>
<keyword evidence="2" id="KW-0808">Transferase</keyword>
<evidence type="ECO:0000256" key="1">
    <source>
        <dbReference type="ARBA" id="ARBA00022603"/>
    </source>
</evidence>
<keyword evidence="3" id="KW-0949">S-adenosyl-L-methionine</keyword>
<dbReference type="RefSeq" id="XP_064712434.1">
    <property type="nucleotide sequence ID" value="XM_064844574.1"/>
</dbReference>
<dbReference type="Gene3D" id="3.40.50.150">
    <property type="entry name" value="Vaccinia Virus protein VP39"/>
    <property type="match status" value="1"/>
</dbReference>
<reference evidence="5 6" key="1">
    <citation type="submission" date="2023-08" db="EMBL/GenBank/DDBJ databases">
        <title>Black Yeasts Isolated from many extreme environments.</title>
        <authorList>
            <person name="Coleine C."/>
            <person name="Stajich J.E."/>
            <person name="Selbmann L."/>
        </authorList>
    </citation>
    <scope>NUCLEOTIDE SEQUENCE [LARGE SCALE GENOMIC DNA]</scope>
    <source>
        <strain evidence="5 6">CCFEE 5792</strain>
    </source>
</reference>
<dbReference type="SUPFAM" id="SSF53335">
    <property type="entry name" value="S-adenosyl-L-methionine-dependent methyltransferases"/>
    <property type="match status" value="1"/>
</dbReference>
<feature type="domain" description="O-methyltransferase C-terminal" evidence="4">
    <location>
        <begin position="80"/>
        <end position="239"/>
    </location>
</feature>
<organism evidence="5 6">
    <name type="scientific">Exophiala bonariae</name>
    <dbReference type="NCBI Taxonomy" id="1690606"/>
    <lineage>
        <taxon>Eukaryota</taxon>
        <taxon>Fungi</taxon>
        <taxon>Dikarya</taxon>
        <taxon>Ascomycota</taxon>
        <taxon>Pezizomycotina</taxon>
        <taxon>Eurotiomycetes</taxon>
        <taxon>Chaetothyriomycetidae</taxon>
        <taxon>Chaetothyriales</taxon>
        <taxon>Herpotrichiellaceae</taxon>
        <taxon>Exophiala</taxon>
    </lineage>
</organism>
<dbReference type="Pfam" id="PF00891">
    <property type="entry name" value="Methyltransf_2"/>
    <property type="match status" value="1"/>
</dbReference>
<dbReference type="InterPro" id="IPR001077">
    <property type="entry name" value="COMT_C"/>
</dbReference>